<sequence>LLSCDPDLSAWHGTDPRTYVDEADAFYKDPIRWLNSNYPDSHTLPQHIAMFTELTQNADYGQAVMQWLRARNYSICMEIFHSHIISHYRHSRHIVMWCAEGWNLDLAEKGM</sequence>
<dbReference type="STRING" id="6205.A0A0R3WT37"/>
<protein>
    <submittedName>
        <fullName evidence="1">Mannosyltransferase</fullName>
    </submittedName>
</protein>
<name>A0A0R3WT37_HYDTA</name>
<dbReference type="AlphaFoldDB" id="A0A0R3WT37"/>
<reference evidence="1" key="1">
    <citation type="submission" date="2017-02" db="UniProtKB">
        <authorList>
            <consortium name="WormBaseParasite"/>
        </authorList>
    </citation>
    <scope>IDENTIFICATION</scope>
</reference>
<accession>A0A0R3WT37</accession>
<proteinExistence type="predicted"/>
<organism evidence="1">
    <name type="scientific">Hydatigena taeniaeformis</name>
    <name type="common">Feline tapeworm</name>
    <name type="synonym">Taenia taeniaeformis</name>
    <dbReference type="NCBI Taxonomy" id="6205"/>
    <lineage>
        <taxon>Eukaryota</taxon>
        <taxon>Metazoa</taxon>
        <taxon>Spiralia</taxon>
        <taxon>Lophotrochozoa</taxon>
        <taxon>Platyhelminthes</taxon>
        <taxon>Cestoda</taxon>
        <taxon>Eucestoda</taxon>
        <taxon>Cyclophyllidea</taxon>
        <taxon>Taeniidae</taxon>
        <taxon>Hydatigera</taxon>
    </lineage>
</organism>
<evidence type="ECO:0000313" key="1">
    <source>
        <dbReference type="WBParaSite" id="TTAC_0000392701-mRNA-1"/>
    </source>
</evidence>
<dbReference type="WBParaSite" id="TTAC_0000392701-mRNA-1">
    <property type="protein sequence ID" value="TTAC_0000392701-mRNA-1"/>
    <property type="gene ID" value="TTAC_0000392701"/>
</dbReference>